<dbReference type="KEGG" id="aht:ANTHELSMS3_02732"/>
<organism evidence="1 2">
    <name type="scientific">Antarctobacter heliothermus</name>
    <dbReference type="NCBI Taxonomy" id="74033"/>
    <lineage>
        <taxon>Bacteria</taxon>
        <taxon>Pseudomonadati</taxon>
        <taxon>Pseudomonadota</taxon>
        <taxon>Alphaproteobacteria</taxon>
        <taxon>Rhodobacterales</taxon>
        <taxon>Roseobacteraceae</taxon>
        <taxon>Antarctobacter</taxon>
    </lineage>
</organism>
<keyword evidence="2" id="KW-1185">Reference proteome</keyword>
<accession>A0A222E5A7</accession>
<dbReference type="EMBL" id="CP022540">
    <property type="protein sequence ID" value="ASP21387.1"/>
    <property type="molecule type" value="Genomic_DNA"/>
</dbReference>
<name>A0A222E5A7_9RHOB</name>
<dbReference type="Proteomes" id="UP000203589">
    <property type="component" value="Chromosome"/>
</dbReference>
<proteinExistence type="predicted"/>
<evidence type="ECO:0000313" key="1">
    <source>
        <dbReference type="EMBL" id="ASP21387.1"/>
    </source>
</evidence>
<sequence>MYWAMGVCPIHMDAPQAKWTVDLCIDQSDIWPIHFSRVVPWPEPETGFSENWQEDLKNDPDLGFRPYELTPGKAIIFSGSSQYHYRDRIAGTAPNKDAFCNLVFLHYVPKGTSAYTDPNDWAGYFGVPELVFD</sequence>
<protein>
    <recommendedName>
        <fullName evidence="3">Phytanoyl-CoA dioxygenase (PhyH)</fullName>
    </recommendedName>
</protein>
<evidence type="ECO:0008006" key="3">
    <source>
        <dbReference type="Google" id="ProtNLM"/>
    </source>
</evidence>
<dbReference type="AlphaFoldDB" id="A0A222E5A7"/>
<gene>
    <name evidence="1" type="ORF">ANTHELSMS3_02732</name>
</gene>
<reference evidence="1 2" key="1">
    <citation type="submission" date="2017-07" db="EMBL/GenBank/DDBJ databases">
        <title>Genome Sequence of Antarctobacter heliothermus Strain SMS3 Isolated from a culture of the Diatom Skeletonema marinoi.</title>
        <authorList>
            <person name="Topel M."/>
            <person name="Pinder M.I.M."/>
            <person name="Johansson O.N."/>
            <person name="Kourtchenko O."/>
            <person name="Godhe A."/>
            <person name="Clarke A.K."/>
        </authorList>
    </citation>
    <scope>NUCLEOTIDE SEQUENCE [LARGE SCALE GENOMIC DNA]</scope>
    <source>
        <strain evidence="1 2">SMS3</strain>
    </source>
</reference>
<evidence type="ECO:0000313" key="2">
    <source>
        <dbReference type="Proteomes" id="UP000203589"/>
    </source>
</evidence>